<name>A0ABT1AY05_9FLAO</name>
<gene>
    <name evidence="1" type="ORF">NG653_04440</name>
</gene>
<comment type="caution">
    <text evidence="1">The sequence shown here is derived from an EMBL/GenBank/DDBJ whole genome shotgun (WGS) entry which is preliminary data.</text>
</comment>
<evidence type="ECO:0000313" key="2">
    <source>
        <dbReference type="Proteomes" id="UP001206312"/>
    </source>
</evidence>
<accession>A0ABT1AY05</accession>
<proteinExistence type="predicted"/>
<reference evidence="1 2" key="1">
    <citation type="submission" date="2022-06" db="EMBL/GenBank/DDBJ databases">
        <authorList>
            <person name="Xuan X."/>
        </authorList>
    </citation>
    <scope>NUCLEOTIDE SEQUENCE [LARGE SCALE GENOMIC DNA]</scope>
    <source>
        <strain evidence="1 2">2V75</strain>
    </source>
</reference>
<dbReference type="Proteomes" id="UP001206312">
    <property type="component" value="Unassembled WGS sequence"/>
</dbReference>
<evidence type="ECO:0008006" key="3">
    <source>
        <dbReference type="Google" id="ProtNLM"/>
    </source>
</evidence>
<dbReference type="RefSeq" id="WP_252740464.1">
    <property type="nucleotide sequence ID" value="NZ_JAMXIB010000002.1"/>
</dbReference>
<protein>
    <recommendedName>
        <fullName evidence="3">Four helix bundle protein</fullName>
    </recommendedName>
</protein>
<sequence length="130" mass="15038">MSSNRLIKLPVYRKALELQAMSQAIALCVSRRQDLPALYASESLRDQVAGSLLTDSLLIPEQIALAMNTRSLAIREHSLHFIHIMTRNLASYCKGLEMDGVREKEYLDLLRQELRLFRLSFRNWRKSLGY</sequence>
<keyword evidence="2" id="KW-1185">Reference proteome</keyword>
<dbReference type="EMBL" id="JAMXIB010000002">
    <property type="protein sequence ID" value="MCO5724093.1"/>
    <property type="molecule type" value="Genomic_DNA"/>
</dbReference>
<evidence type="ECO:0000313" key="1">
    <source>
        <dbReference type="EMBL" id="MCO5724093.1"/>
    </source>
</evidence>
<organism evidence="1 2">
    <name type="scientific">Robiginitalea marina</name>
    <dbReference type="NCBI Taxonomy" id="2954105"/>
    <lineage>
        <taxon>Bacteria</taxon>
        <taxon>Pseudomonadati</taxon>
        <taxon>Bacteroidota</taxon>
        <taxon>Flavobacteriia</taxon>
        <taxon>Flavobacteriales</taxon>
        <taxon>Flavobacteriaceae</taxon>
        <taxon>Robiginitalea</taxon>
    </lineage>
</organism>